<dbReference type="InterPro" id="IPR003743">
    <property type="entry name" value="Zf-RING_7"/>
</dbReference>
<dbReference type="Gene3D" id="1.10.287.1490">
    <property type="match status" value="1"/>
</dbReference>
<feature type="domain" description="C4-type zinc ribbon" evidence="1">
    <location>
        <begin position="198"/>
        <end position="234"/>
    </location>
</feature>
<reference evidence="2 3" key="1">
    <citation type="submission" date="2019-07" db="EMBL/GenBank/DDBJ databases">
        <title>Description of 53C-WASEF.</title>
        <authorList>
            <person name="Pitt A."/>
            <person name="Hahn M.W."/>
        </authorList>
    </citation>
    <scope>NUCLEOTIDE SEQUENCE [LARGE SCALE GENOMIC DNA]</scope>
    <source>
        <strain evidence="2 3">53C-WASEF</strain>
    </source>
</reference>
<protein>
    <recommendedName>
        <fullName evidence="1">C4-type zinc ribbon domain-containing protein</fullName>
    </recommendedName>
</protein>
<dbReference type="RefSeq" id="WP_144229571.1">
    <property type="nucleotide sequence ID" value="NZ_CBCRVV010000018.1"/>
</dbReference>
<evidence type="ECO:0000313" key="3">
    <source>
        <dbReference type="Proteomes" id="UP000315648"/>
    </source>
</evidence>
<keyword evidence="3" id="KW-1185">Reference proteome</keyword>
<gene>
    <name evidence="2" type="ORF">FPL22_08030</name>
</gene>
<dbReference type="AlphaFoldDB" id="A0A556QRG7"/>
<dbReference type="OrthoDB" id="9799341at2"/>
<sequence>MLTPTLEKLLVLQDRDTKRLGLEAQLKAVPGEVALVEKKIATEKGAIEAAKFELMTLESKKKLIETEIGSTETKLGKYKTQQVQVRKNDEFKALGLEIEHTEAAIAVLEGQELEVMYSIDEAKKKFAEAEAVLKQNISGHEARIRTLRERETNLGGELKAAQGEVVIAREPVEERALRVYDRIAARQQPACVPVRGNTCGGCHLKVSAEVESAVRGKGDATGALPTCDQCGRIVWWDHA</sequence>
<evidence type="ECO:0000313" key="2">
    <source>
        <dbReference type="EMBL" id="TSJ79228.1"/>
    </source>
</evidence>
<proteinExistence type="predicted"/>
<dbReference type="Proteomes" id="UP000315648">
    <property type="component" value="Unassembled WGS sequence"/>
</dbReference>
<accession>A0A556QRG7</accession>
<dbReference type="Pfam" id="PF02591">
    <property type="entry name" value="Zn_ribbon_9"/>
    <property type="match status" value="1"/>
</dbReference>
<organism evidence="2 3">
    <name type="scientific">Rariglobus hedericola</name>
    <dbReference type="NCBI Taxonomy" id="2597822"/>
    <lineage>
        <taxon>Bacteria</taxon>
        <taxon>Pseudomonadati</taxon>
        <taxon>Verrucomicrobiota</taxon>
        <taxon>Opitutia</taxon>
        <taxon>Opitutales</taxon>
        <taxon>Opitutaceae</taxon>
        <taxon>Rariglobus</taxon>
    </lineage>
</organism>
<evidence type="ECO:0000259" key="1">
    <source>
        <dbReference type="Pfam" id="PF02591"/>
    </source>
</evidence>
<comment type="caution">
    <text evidence="2">The sequence shown here is derived from an EMBL/GenBank/DDBJ whole genome shotgun (WGS) entry which is preliminary data.</text>
</comment>
<name>A0A556QRG7_9BACT</name>
<dbReference type="EMBL" id="VMBG01000001">
    <property type="protein sequence ID" value="TSJ79228.1"/>
    <property type="molecule type" value="Genomic_DNA"/>
</dbReference>